<dbReference type="Proteomes" id="UP000092445">
    <property type="component" value="Unassembled WGS sequence"/>
</dbReference>
<sequence length="122" mass="13367">MLQRNVPEKYSCRARAAQFPSFHAIKDEEQMSLGQMGGCICRNVVIVSIVDIIITLEADNDIIPISIINIAVTVSITITVTVTIIIIILIATFVTYGVSESSDWIELRGFNIVSAILANTLK</sequence>
<keyword evidence="1" id="KW-1133">Transmembrane helix</keyword>
<keyword evidence="1" id="KW-0472">Membrane</keyword>
<name>A0A1A9Z0S1_GLOPL</name>
<protein>
    <submittedName>
        <fullName evidence="2">Uncharacterized protein</fullName>
    </submittedName>
</protein>
<evidence type="ECO:0000256" key="1">
    <source>
        <dbReference type="SAM" id="Phobius"/>
    </source>
</evidence>
<keyword evidence="1" id="KW-0812">Transmembrane</keyword>
<reference evidence="2" key="2">
    <citation type="submission" date="2020-05" db="UniProtKB">
        <authorList>
            <consortium name="EnsemblMetazoa"/>
        </authorList>
    </citation>
    <scope>IDENTIFICATION</scope>
    <source>
        <strain evidence="2">IAEA</strain>
    </source>
</reference>
<dbReference type="EnsemblMetazoa" id="GPAI000498-RA">
    <property type="protein sequence ID" value="GPAI000498-PA"/>
    <property type="gene ID" value="GPAI000498"/>
</dbReference>
<accession>A0A1A9Z0S1</accession>
<proteinExistence type="predicted"/>
<dbReference type="AlphaFoldDB" id="A0A1A9Z0S1"/>
<reference evidence="3" key="1">
    <citation type="submission" date="2014-03" db="EMBL/GenBank/DDBJ databases">
        <authorList>
            <person name="Aksoy S."/>
            <person name="Warren W."/>
            <person name="Wilson R.K."/>
        </authorList>
    </citation>
    <scope>NUCLEOTIDE SEQUENCE [LARGE SCALE GENOMIC DNA]</scope>
    <source>
        <strain evidence="3">IAEA</strain>
    </source>
</reference>
<feature type="transmembrane region" description="Helical" evidence="1">
    <location>
        <begin position="62"/>
        <end position="94"/>
    </location>
</feature>
<evidence type="ECO:0000313" key="2">
    <source>
        <dbReference type="EnsemblMetazoa" id="GPAI000498-PA"/>
    </source>
</evidence>
<evidence type="ECO:0000313" key="3">
    <source>
        <dbReference type="Proteomes" id="UP000092445"/>
    </source>
</evidence>
<dbReference type="VEuPathDB" id="VectorBase:GPAI000498"/>
<organism evidence="2 3">
    <name type="scientific">Glossina pallidipes</name>
    <name type="common">Tsetse fly</name>
    <dbReference type="NCBI Taxonomy" id="7398"/>
    <lineage>
        <taxon>Eukaryota</taxon>
        <taxon>Metazoa</taxon>
        <taxon>Ecdysozoa</taxon>
        <taxon>Arthropoda</taxon>
        <taxon>Hexapoda</taxon>
        <taxon>Insecta</taxon>
        <taxon>Pterygota</taxon>
        <taxon>Neoptera</taxon>
        <taxon>Endopterygota</taxon>
        <taxon>Diptera</taxon>
        <taxon>Brachycera</taxon>
        <taxon>Muscomorpha</taxon>
        <taxon>Hippoboscoidea</taxon>
        <taxon>Glossinidae</taxon>
        <taxon>Glossina</taxon>
    </lineage>
</organism>
<keyword evidence="3" id="KW-1185">Reference proteome</keyword>